<feature type="region of interest" description="Disordered" evidence="5">
    <location>
        <begin position="448"/>
        <end position="471"/>
    </location>
</feature>
<evidence type="ECO:0000256" key="1">
    <source>
        <dbReference type="ARBA" id="ARBA00009986"/>
    </source>
</evidence>
<dbReference type="InterPro" id="IPR016162">
    <property type="entry name" value="Ald_DH_N"/>
</dbReference>
<dbReference type="SUPFAM" id="SSF53720">
    <property type="entry name" value="ALDH-like"/>
    <property type="match status" value="1"/>
</dbReference>
<comment type="caution">
    <text evidence="7">The sequence shown here is derived from an EMBL/GenBank/DDBJ whole genome shotgun (WGS) entry which is preliminary data.</text>
</comment>
<evidence type="ECO:0000256" key="4">
    <source>
        <dbReference type="RuleBase" id="RU003345"/>
    </source>
</evidence>
<evidence type="ECO:0000256" key="5">
    <source>
        <dbReference type="SAM" id="MobiDB-lite"/>
    </source>
</evidence>
<dbReference type="AlphaFoldDB" id="A0A5N0VF84"/>
<dbReference type="InterPro" id="IPR029510">
    <property type="entry name" value="Ald_DH_CS_GLU"/>
</dbReference>
<dbReference type="InterPro" id="IPR015590">
    <property type="entry name" value="Aldehyde_DH_dom"/>
</dbReference>
<dbReference type="FunFam" id="3.40.309.10:FF:000012">
    <property type="entry name" value="Betaine aldehyde dehydrogenase"/>
    <property type="match status" value="1"/>
</dbReference>
<keyword evidence="8" id="KW-1185">Reference proteome</keyword>
<reference evidence="7" key="1">
    <citation type="submission" date="2019-09" db="EMBL/GenBank/DDBJ databases">
        <authorList>
            <person name="Teo W.F.A."/>
            <person name="Duangmal K."/>
        </authorList>
    </citation>
    <scope>NUCLEOTIDE SEQUENCE [LARGE SCALE GENOMIC DNA]</scope>
    <source>
        <strain evidence="7">K81G1</strain>
    </source>
</reference>
<dbReference type="RefSeq" id="WP_144748490.1">
    <property type="nucleotide sequence ID" value="NZ_VMNW02000008.1"/>
</dbReference>
<comment type="similarity">
    <text evidence="1 4">Belongs to the aldehyde dehydrogenase family.</text>
</comment>
<dbReference type="OrthoDB" id="6882680at2"/>
<dbReference type="Gene3D" id="3.40.605.10">
    <property type="entry name" value="Aldehyde Dehydrogenase, Chain A, domain 1"/>
    <property type="match status" value="1"/>
</dbReference>
<feature type="active site" evidence="3">
    <location>
        <position position="256"/>
    </location>
</feature>
<dbReference type="PROSITE" id="PS00070">
    <property type="entry name" value="ALDEHYDE_DEHYDR_CYS"/>
    <property type="match status" value="1"/>
</dbReference>
<accession>A0A5N0VF84</accession>
<dbReference type="EMBL" id="VMNW02000008">
    <property type="protein sequence ID" value="KAA9164033.1"/>
    <property type="molecule type" value="Genomic_DNA"/>
</dbReference>
<name>A0A5N0VF84_9PSEU</name>
<organism evidence="7 8">
    <name type="scientific">Amycolatopsis acidicola</name>
    <dbReference type="NCBI Taxonomy" id="2596893"/>
    <lineage>
        <taxon>Bacteria</taxon>
        <taxon>Bacillati</taxon>
        <taxon>Actinomycetota</taxon>
        <taxon>Actinomycetes</taxon>
        <taxon>Pseudonocardiales</taxon>
        <taxon>Pseudonocardiaceae</taxon>
        <taxon>Amycolatopsis</taxon>
    </lineage>
</organism>
<dbReference type="InterPro" id="IPR016161">
    <property type="entry name" value="Ald_DH/histidinol_DH"/>
</dbReference>
<evidence type="ECO:0000313" key="7">
    <source>
        <dbReference type="EMBL" id="KAA9164033.1"/>
    </source>
</evidence>
<dbReference type="GO" id="GO:0016620">
    <property type="term" value="F:oxidoreductase activity, acting on the aldehyde or oxo group of donors, NAD or NADP as acceptor"/>
    <property type="evidence" value="ECO:0007669"/>
    <property type="project" value="InterPro"/>
</dbReference>
<dbReference type="Gene3D" id="3.40.309.10">
    <property type="entry name" value="Aldehyde Dehydrogenase, Chain A, domain 2"/>
    <property type="match status" value="1"/>
</dbReference>
<gene>
    <name evidence="7" type="ORF">FPZ12_008430</name>
</gene>
<dbReference type="InterPro" id="IPR016163">
    <property type="entry name" value="Ald_DH_C"/>
</dbReference>
<sequence length="497" mass="52593">MSTARQSGPRRFHHWIDGAARPSEHTIERVDPATGQVVSAFAEGTARDAADAVEAARKAFDSGVWARAEAAHRAKVLSRWARLVEAAADELVDLEIAEAGKTIRVASGDVNGAVELIDYAAALCLQHHGEAYPGIRDGLSAFVVREPVGVVGAIVPWNFPTIIYAQKVPFALAAGCSVVVKPSELTSGTAVRLSELATEAGLPDGVLNVVTGYGDPVGQVLVDSPDVDMISFTGSTATGRRILDGQKVNFKRMGLELGGKSAAIVCADADLDQAVEGVMFSIFMHQGQVCCAGSRLLVDDSVADDFLARLSRRAASLTLGDPRSEATDVGPLLSPGHFEVVAGYVELAVKEGAVALCGGPGRGDGDEDGPWFRPTILDRVGRDTRVFREEIFGPVLTVTRFSTVEEAIDLANDSDYGLAGSVWTADMHTAFDVASRVRTGTLEINTSLEGQPQLPFGGAKSSGMGREKGQAGLDDFTEVKTIAFRTVPREPFFQGKP</sequence>
<dbReference type="Pfam" id="PF00171">
    <property type="entry name" value="Aldedh"/>
    <property type="match status" value="1"/>
</dbReference>
<evidence type="ECO:0000313" key="8">
    <source>
        <dbReference type="Proteomes" id="UP000319769"/>
    </source>
</evidence>
<feature type="domain" description="Aldehyde dehydrogenase" evidence="6">
    <location>
        <begin position="24"/>
        <end position="482"/>
    </location>
</feature>
<evidence type="ECO:0000256" key="2">
    <source>
        <dbReference type="ARBA" id="ARBA00023002"/>
    </source>
</evidence>
<dbReference type="PROSITE" id="PS00687">
    <property type="entry name" value="ALDEHYDE_DEHYDR_GLU"/>
    <property type="match status" value="1"/>
</dbReference>
<proteinExistence type="inferred from homology"/>
<evidence type="ECO:0000256" key="3">
    <source>
        <dbReference type="PROSITE-ProRule" id="PRU10007"/>
    </source>
</evidence>
<keyword evidence="2 4" id="KW-0560">Oxidoreductase</keyword>
<dbReference type="FunFam" id="3.40.605.10:FF:000007">
    <property type="entry name" value="NAD/NADP-dependent betaine aldehyde dehydrogenase"/>
    <property type="match status" value="1"/>
</dbReference>
<dbReference type="Proteomes" id="UP000319769">
    <property type="component" value="Unassembled WGS sequence"/>
</dbReference>
<evidence type="ECO:0000259" key="6">
    <source>
        <dbReference type="Pfam" id="PF00171"/>
    </source>
</evidence>
<dbReference type="PANTHER" id="PTHR11699">
    <property type="entry name" value="ALDEHYDE DEHYDROGENASE-RELATED"/>
    <property type="match status" value="1"/>
</dbReference>
<dbReference type="InterPro" id="IPR016160">
    <property type="entry name" value="Ald_DH_CS_CYS"/>
</dbReference>
<protein>
    <submittedName>
        <fullName evidence="7">Aldehyde dehydrogenase</fullName>
    </submittedName>
</protein>